<accession>A0A0K0VKY0</accession>
<sequence length="210" mass="23977">MYLFIDDADLAAVIDQFAGLDQKAISLAFHRAMKRTEQSVMSQSRKVLQQELELRNQKSMKARVRTYIRPAASDMAEMKFWFGMNDLSPSAFKGAPKKTRGGLMFRGSYYDKAFVSLRKGRKVFTQRETDMRYPITKLTIPIPDDIVVKIEDEVLERMPDIFMRHFETDLRGRSKSSQWASVFGSGQHGSLDKAVTNIMNPGKKAPRGAR</sequence>
<organism evidence="1">
    <name type="scientific">Aeromonas hydrophila</name>
    <dbReference type="NCBI Taxonomy" id="644"/>
    <lineage>
        <taxon>Bacteria</taxon>
        <taxon>Pseudomonadati</taxon>
        <taxon>Pseudomonadota</taxon>
        <taxon>Gammaproteobacteria</taxon>
        <taxon>Aeromonadales</taxon>
        <taxon>Aeromonadaceae</taxon>
        <taxon>Aeromonas</taxon>
    </lineage>
</organism>
<reference evidence="1" key="1">
    <citation type="submission" date="2015-05" db="EMBL/GenBank/DDBJ databases">
        <title>Aeromonas hydrophila plasmid SL.</title>
        <authorList>
            <person name="Sun Z.L."/>
            <person name="Gong C.L."/>
            <person name="Xue R.Y."/>
            <person name="Cao G.L."/>
            <person name="Hu X.L."/>
        </authorList>
    </citation>
    <scope>NUCLEOTIDE SEQUENCE</scope>
    <source>
        <strain evidence="1">SL</strain>
        <plasmid evidence="1">pSL</plasmid>
    </source>
</reference>
<dbReference type="RefSeq" id="WP_172686024.1">
    <property type="nucleotide sequence ID" value="NZ_KR677378.1"/>
</dbReference>
<dbReference type="AlphaFoldDB" id="A0A0K0VKY0"/>
<keyword evidence="1" id="KW-0614">Plasmid</keyword>
<dbReference type="EMBL" id="KR677378">
    <property type="protein sequence ID" value="AKS10291.1"/>
    <property type="molecule type" value="Genomic_DNA"/>
</dbReference>
<evidence type="ECO:0000313" key="1">
    <source>
        <dbReference type="EMBL" id="AKS10291.1"/>
    </source>
</evidence>
<dbReference type="Pfam" id="PF06763">
    <property type="entry name" value="Minor_tail_Z"/>
    <property type="match status" value="1"/>
</dbReference>
<geneLocation type="plasmid" evidence="1">
    <name>pSL</name>
</geneLocation>
<name>A0A0K0VKY0_AERHY</name>
<proteinExistence type="predicted"/>
<protein>
    <submittedName>
        <fullName evidence="1">Uncharacterized protein</fullName>
    </submittedName>
</protein>
<dbReference type="InterPro" id="IPR010633">
    <property type="entry name" value="Phage_lambda_GpZ"/>
</dbReference>